<proteinExistence type="predicted"/>
<dbReference type="PROSITE" id="PS50294">
    <property type="entry name" value="WD_REPEATS_REGION"/>
    <property type="match status" value="1"/>
</dbReference>
<accession>A0A8S1PGX7</accession>
<dbReference type="EMBL" id="CAJJDN010000077">
    <property type="protein sequence ID" value="CAD8102356.1"/>
    <property type="molecule type" value="Genomic_DNA"/>
</dbReference>
<keyword evidence="3" id="KW-1185">Reference proteome</keyword>
<dbReference type="PANTHER" id="PTHR19920">
    <property type="entry name" value="WD40 PROTEIN CIAO1"/>
    <property type="match status" value="1"/>
</dbReference>
<sequence length="322" mass="37426">MEKISRYQFLTSFGVNYQNTYMVAGSDQQIFVFQFKEGIIKQMKILWNHKDYILTLNFFKWNQIFISGSRDGSFILWSINLLQNGKYLLKVSAHSGFINCIALPKSTENFVISGSNDSTIKIWSSYNNSFSQFSCSQKITEHSQCVFGLSINNSGNQFLSCGKDGLILVIEKCLSQNWILKQRIQYLGFGYRISYLSDLIFSFQPTFPQPNNYLLIYQLDPRTQLYVQVQQLLVKGGGQGCTTNFPMLYNSFQNVLLDKNGTYLNIISFDREQEYNYQFNLENIINFNTDTFYGTMSLNGEYLITWDTKSVLIQIRKYISRK</sequence>
<protein>
    <submittedName>
        <fullName evidence="2">Uncharacterized protein</fullName>
    </submittedName>
</protein>
<dbReference type="GO" id="GO:0097361">
    <property type="term" value="C:cytosolic [4Fe-4S] assembly targeting complex"/>
    <property type="evidence" value="ECO:0007669"/>
    <property type="project" value="TreeGrafter"/>
</dbReference>
<dbReference type="InterPro" id="IPR001680">
    <property type="entry name" value="WD40_rpt"/>
</dbReference>
<dbReference type="Proteomes" id="UP000692954">
    <property type="component" value="Unassembled WGS sequence"/>
</dbReference>
<reference evidence="2" key="1">
    <citation type="submission" date="2021-01" db="EMBL/GenBank/DDBJ databases">
        <authorList>
            <consortium name="Genoscope - CEA"/>
            <person name="William W."/>
        </authorList>
    </citation>
    <scope>NUCLEOTIDE SEQUENCE</scope>
</reference>
<dbReference type="GO" id="GO:0016226">
    <property type="term" value="P:iron-sulfur cluster assembly"/>
    <property type="evidence" value="ECO:0007669"/>
    <property type="project" value="TreeGrafter"/>
</dbReference>
<gene>
    <name evidence="2" type="ORF">PSON_ATCC_30995.1.T0770220</name>
</gene>
<dbReference type="PANTHER" id="PTHR19920:SF0">
    <property type="entry name" value="CYTOSOLIC IRON-SULFUR PROTEIN ASSEMBLY PROTEIN CIAO1-RELATED"/>
    <property type="match status" value="1"/>
</dbReference>
<evidence type="ECO:0000313" key="3">
    <source>
        <dbReference type="Proteomes" id="UP000692954"/>
    </source>
</evidence>
<feature type="repeat" description="WD" evidence="1">
    <location>
        <begin position="91"/>
        <end position="124"/>
    </location>
</feature>
<dbReference type="Pfam" id="PF00400">
    <property type="entry name" value="WD40"/>
    <property type="match status" value="3"/>
</dbReference>
<keyword evidence="1" id="KW-0853">WD repeat</keyword>
<organism evidence="2 3">
    <name type="scientific">Paramecium sonneborni</name>
    <dbReference type="NCBI Taxonomy" id="65129"/>
    <lineage>
        <taxon>Eukaryota</taxon>
        <taxon>Sar</taxon>
        <taxon>Alveolata</taxon>
        <taxon>Ciliophora</taxon>
        <taxon>Intramacronucleata</taxon>
        <taxon>Oligohymenophorea</taxon>
        <taxon>Peniculida</taxon>
        <taxon>Parameciidae</taxon>
        <taxon>Paramecium</taxon>
    </lineage>
</organism>
<dbReference type="SMART" id="SM00320">
    <property type="entry name" value="WD40"/>
    <property type="match status" value="3"/>
</dbReference>
<feature type="repeat" description="WD" evidence="1">
    <location>
        <begin position="46"/>
        <end position="80"/>
    </location>
</feature>
<name>A0A8S1PGX7_9CILI</name>
<evidence type="ECO:0000256" key="1">
    <source>
        <dbReference type="PROSITE-ProRule" id="PRU00221"/>
    </source>
</evidence>
<dbReference type="PROSITE" id="PS50082">
    <property type="entry name" value="WD_REPEATS_2"/>
    <property type="match status" value="2"/>
</dbReference>
<dbReference type="OrthoDB" id="427795at2759"/>
<dbReference type="AlphaFoldDB" id="A0A8S1PGX7"/>
<comment type="caution">
    <text evidence="2">The sequence shown here is derived from an EMBL/GenBank/DDBJ whole genome shotgun (WGS) entry which is preliminary data.</text>
</comment>
<evidence type="ECO:0000313" key="2">
    <source>
        <dbReference type="EMBL" id="CAD8102356.1"/>
    </source>
</evidence>